<comment type="caution">
    <text evidence="1">The sequence shown here is derived from an EMBL/GenBank/DDBJ whole genome shotgun (WGS) entry which is preliminary data.</text>
</comment>
<dbReference type="EMBL" id="JBHEZY010000018">
    <property type="protein sequence ID" value="MFC1435385.1"/>
    <property type="molecule type" value="Genomic_DNA"/>
</dbReference>
<dbReference type="RefSeq" id="WP_380558504.1">
    <property type="nucleotide sequence ID" value="NZ_JBHEZY010000018.1"/>
</dbReference>
<sequence>MNTIATGTARDDAGKFGIASWRELDGEGLVKSSRRQCHEVVRRLEIPKPFDVAVLCARLGAQRGRPLHLIPMEMPPQSPSGLYVSTDTLDAIVYESRTSGLHQVHIILHELGHLLSGHTAVPGEGDLSALVPHLGSVTMARMLGRTRYNEPEERQAELIASLILERAGRWRPRRSWAPAAGDLGVAQRLERSLEYRQDL</sequence>
<reference evidence="1 2" key="1">
    <citation type="submission" date="2024-09" db="EMBL/GenBank/DDBJ databases">
        <authorList>
            <person name="Lee S.D."/>
        </authorList>
    </citation>
    <scope>NUCLEOTIDE SEQUENCE [LARGE SCALE GENOMIC DNA]</scope>
    <source>
        <strain evidence="1 2">N1-3</strain>
    </source>
</reference>
<accession>A0ABV6XAU0</accession>
<evidence type="ECO:0008006" key="3">
    <source>
        <dbReference type="Google" id="ProtNLM"/>
    </source>
</evidence>
<gene>
    <name evidence="1" type="ORF">ACEZDB_32565</name>
</gene>
<name>A0ABV6XAU0_9ACTN</name>
<proteinExistence type="predicted"/>
<organism evidence="1 2">
    <name type="scientific">Streptacidiphilus alkalitolerans</name>
    <dbReference type="NCBI Taxonomy" id="3342712"/>
    <lineage>
        <taxon>Bacteria</taxon>
        <taxon>Bacillati</taxon>
        <taxon>Actinomycetota</taxon>
        <taxon>Actinomycetes</taxon>
        <taxon>Kitasatosporales</taxon>
        <taxon>Streptomycetaceae</taxon>
        <taxon>Streptacidiphilus</taxon>
    </lineage>
</organism>
<protein>
    <recommendedName>
        <fullName evidence="3">IrrE N-terminal-like domain-containing protein</fullName>
    </recommendedName>
</protein>
<evidence type="ECO:0000313" key="1">
    <source>
        <dbReference type="EMBL" id="MFC1435385.1"/>
    </source>
</evidence>
<evidence type="ECO:0000313" key="2">
    <source>
        <dbReference type="Proteomes" id="UP001592530"/>
    </source>
</evidence>
<dbReference type="Proteomes" id="UP001592530">
    <property type="component" value="Unassembled WGS sequence"/>
</dbReference>